<proteinExistence type="predicted"/>
<dbReference type="InterPro" id="IPR027806">
    <property type="entry name" value="HARBI1_dom"/>
</dbReference>
<dbReference type="EMBL" id="LN732480">
    <property type="protein sequence ID" value="CEP15535.1"/>
    <property type="molecule type" value="Genomic_DNA"/>
</dbReference>
<gene>
    <name evidence="5" type="primary">PARPA_09765.1 scaffold 38623</name>
</gene>
<comment type="cofactor">
    <cofactor evidence="1">
        <name>a divalent metal cation</name>
        <dbReference type="ChEBI" id="CHEBI:60240"/>
    </cofactor>
</comment>
<evidence type="ECO:0000256" key="2">
    <source>
        <dbReference type="ARBA" id="ARBA00022723"/>
    </source>
</evidence>
<sequence>MLEMPKVSLKKRLTNKYKKAVKKAEQRDKKILEGIEFINRVAKESGESPVLDDVSEMKDILAIKRNASKEKKRLQYLEDHRYLNERTSVPKFSSTAKGLEYLESLEPRHFRKYVGMGKVGFEALYQLIKDHPSYEKKETGRPQKPVKEQMMIASKKLTMYGNGAKKEHIAQMYSCGESHIFKASDSSIERKDTWLTQRLSAFQLVFLVAPTILQCHNKVILARIFLSYSRMVNIIGDGIYPMKTWLVPVKRASRNQPLTGSDEKFNKVISLMKARIENYFALLKGRFRSLEELRLDTNNGNDMLLHSKWLRACCILHNFLLDHDLDQSLEYFIEQFYENHQEVKKRVEEYQNFDSEDSIDDRSQYNHEDEEDDISDDNGKEKWVYLKQLILEHNLGKNIEELDRRHFNIVNDINKVT</sequence>
<feature type="region of interest" description="Disordered" evidence="3">
    <location>
        <begin position="356"/>
        <end position="376"/>
    </location>
</feature>
<dbReference type="AlphaFoldDB" id="A0A0B7NAL1"/>
<evidence type="ECO:0000313" key="6">
    <source>
        <dbReference type="Proteomes" id="UP000054107"/>
    </source>
</evidence>
<dbReference type="Pfam" id="PF13359">
    <property type="entry name" value="DDE_Tnp_4"/>
    <property type="match status" value="1"/>
</dbReference>
<feature type="domain" description="DDE Tnp4" evidence="4">
    <location>
        <begin position="232"/>
        <end position="318"/>
    </location>
</feature>
<dbReference type="STRING" id="35722.A0A0B7NAL1"/>
<protein>
    <recommendedName>
        <fullName evidence="4">DDE Tnp4 domain-containing protein</fullName>
    </recommendedName>
</protein>
<evidence type="ECO:0000256" key="1">
    <source>
        <dbReference type="ARBA" id="ARBA00001968"/>
    </source>
</evidence>
<reference evidence="5 6" key="1">
    <citation type="submission" date="2014-09" db="EMBL/GenBank/DDBJ databases">
        <authorList>
            <person name="Ellenberger Sabrina"/>
        </authorList>
    </citation>
    <scope>NUCLEOTIDE SEQUENCE [LARGE SCALE GENOMIC DNA]</scope>
    <source>
        <strain evidence="5 6">CBS 412.66</strain>
    </source>
</reference>
<dbReference type="Proteomes" id="UP000054107">
    <property type="component" value="Unassembled WGS sequence"/>
</dbReference>
<dbReference type="GO" id="GO:0046872">
    <property type="term" value="F:metal ion binding"/>
    <property type="evidence" value="ECO:0007669"/>
    <property type="project" value="UniProtKB-KW"/>
</dbReference>
<organism evidence="5 6">
    <name type="scientific">Parasitella parasitica</name>
    <dbReference type="NCBI Taxonomy" id="35722"/>
    <lineage>
        <taxon>Eukaryota</taxon>
        <taxon>Fungi</taxon>
        <taxon>Fungi incertae sedis</taxon>
        <taxon>Mucoromycota</taxon>
        <taxon>Mucoromycotina</taxon>
        <taxon>Mucoromycetes</taxon>
        <taxon>Mucorales</taxon>
        <taxon>Mucorineae</taxon>
        <taxon>Mucoraceae</taxon>
        <taxon>Parasitella</taxon>
    </lineage>
</organism>
<evidence type="ECO:0000256" key="3">
    <source>
        <dbReference type="SAM" id="MobiDB-lite"/>
    </source>
</evidence>
<accession>A0A0B7NAL1</accession>
<name>A0A0B7NAL1_9FUNG</name>
<dbReference type="OrthoDB" id="2437314at2759"/>
<evidence type="ECO:0000313" key="5">
    <source>
        <dbReference type="EMBL" id="CEP15535.1"/>
    </source>
</evidence>
<keyword evidence="2" id="KW-0479">Metal-binding</keyword>
<keyword evidence="6" id="KW-1185">Reference proteome</keyword>
<evidence type="ECO:0000259" key="4">
    <source>
        <dbReference type="Pfam" id="PF13359"/>
    </source>
</evidence>